<gene>
    <name evidence="20" type="primary">ND2</name>
    <name evidence="20" type="ORF">FM01_01</name>
</gene>
<evidence type="ECO:0000256" key="12">
    <source>
        <dbReference type="ARBA" id="ARBA00022989"/>
    </source>
</evidence>
<keyword evidence="14 18" id="KW-0830">Ubiquinone</keyword>
<evidence type="ECO:0000256" key="3">
    <source>
        <dbReference type="ARBA" id="ARBA00007012"/>
    </source>
</evidence>
<evidence type="ECO:0000256" key="16">
    <source>
        <dbReference type="ARBA" id="ARBA00023136"/>
    </source>
</evidence>
<evidence type="ECO:0000256" key="5">
    <source>
        <dbReference type="ARBA" id="ARBA00021008"/>
    </source>
</evidence>
<evidence type="ECO:0000256" key="7">
    <source>
        <dbReference type="ARBA" id="ARBA00022660"/>
    </source>
</evidence>
<dbReference type="InterPro" id="IPR001750">
    <property type="entry name" value="ND/Mrp_TM"/>
</dbReference>
<keyword evidence="16 18" id="KW-0472">Membrane</keyword>
<accession>A0A5C0Q0E4</accession>
<keyword evidence="10 18" id="KW-1278">Translocase</keyword>
<evidence type="ECO:0000256" key="4">
    <source>
        <dbReference type="ARBA" id="ARBA00012944"/>
    </source>
</evidence>
<dbReference type="PRINTS" id="PR01436">
    <property type="entry name" value="NADHDHGNASE2"/>
</dbReference>
<feature type="transmembrane region" description="Helical" evidence="18">
    <location>
        <begin position="59"/>
        <end position="79"/>
    </location>
</feature>
<comment type="catalytic activity">
    <reaction evidence="17 18">
        <text>a ubiquinone + NADH + 5 H(+)(in) = a ubiquinol + NAD(+) + 4 H(+)(out)</text>
        <dbReference type="Rhea" id="RHEA:29091"/>
        <dbReference type="Rhea" id="RHEA-COMP:9565"/>
        <dbReference type="Rhea" id="RHEA-COMP:9566"/>
        <dbReference type="ChEBI" id="CHEBI:15378"/>
        <dbReference type="ChEBI" id="CHEBI:16389"/>
        <dbReference type="ChEBI" id="CHEBI:17976"/>
        <dbReference type="ChEBI" id="CHEBI:57540"/>
        <dbReference type="ChEBI" id="CHEBI:57945"/>
        <dbReference type="EC" id="7.1.1.2"/>
    </reaction>
</comment>
<evidence type="ECO:0000256" key="11">
    <source>
        <dbReference type="ARBA" id="ARBA00022982"/>
    </source>
</evidence>
<comment type="function">
    <text evidence="18">Core subunit of the mitochondrial membrane respiratory chain NADH dehydrogenase (Complex I) which catalyzes electron transfer from NADH through the respiratory chain, using ubiquinone as an electron acceptor. Essential for the catalytic activity and assembly of complex I.</text>
</comment>
<feature type="transmembrane region" description="Helical" evidence="18">
    <location>
        <begin position="91"/>
        <end position="114"/>
    </location>
</feature>
<keyword evidence="9 18" id="KW-0999">Mitochondrion inner membrane</keyword>
<name>A0A5C0Q0E4_9COLE</name>
<feature type="transmembrane region" description="Helical" evidence="18">
    <location>
        <begin position="199"/>
        <end position="219"/>
    </location>
</feature>
<dbReference type="Pfam" id="PF00361">
    <property type="entry name" value="Proton_antipo_M"/>
    <property type="match status" value="1"/>
</dbReference>
<keyword evidence="8 18" id="KW-0812">Transmembrane</keyword>
<keyword evidence="12 18" id="KW-1133">Transmembrane helix</keyword>
<keyword evidence="6" id="KW-0813">Transport</keyword>
<evidence type="ECO:0000256" key="15">
    <source>
        <dbReference type="ARBA" id="ARBA00023128"/>
    </source>
</evidence>
<dbReference type="PANTHER" id="PTHR46552">
    <property type="entry name" value="NADH-UBIQUINONE OXIDOREDUCTASE CHAIN 2"/>
    <property type="match status" value="1"/>
</dbReference>
<evidence type="ECO:0000256" key="6">
    <source>
        <dbReference type="ARBA" id="ARBA00022448"/>
    </source>
</evidence>
<feature type="transmembrane region" description="Helical" evidence="18">
    <location>
        <begin position="317"/>
        <end position="336"/>
    </location>
</feature>
<comment type="subcellular location">
    <subcellularLocation>
        <location evidence="2 18">Mitochondrion inner membrane</location>
        <topology evidence="2 18">Multi-pass membrane protein</topology>
    </subcellularLocation>
</comment>
<keyword evidence="11 18" id="KW-0249">Electron transport</keyword>
<dbReference type="InterPro" id="IPR050175">
    <property type="entry name" value="Complex_I_Subunit_2"/>
</dbReference>
<keyword evidence="15 18" id="KW-0496">Mitochondrion</keyword>
<dbReference type="GO" id="GO:0008137">
    <property type="term" value="F:NADH dehydrogenase (ubiquinone) activity"/>
    <property type="evidence" value="ECO:0007669"/>
    <property type="project" value="UniProtKB-EC"/>
</dbReference>
<geneLocation type="mitochondrion" evidence="20"/>
<evidence type="ECO:0000256" key="14">
    <source>
        <dbReference type="ARBA" id="ARBA00023075"/>
    </source>
</evidence>
<sequence>MAKTSKLMFISLLIMGTLISISAYSWFGMWMGLEINLLAIIPILQMKNNFLSAESSIKYFIVQAVASTFILMSIIMLSFKSKITFNDFINSAPMLMMNLSLLMKMGMAPFHFWFPEVLEGLSWFNCILILTWQKLAPMILLMYIMEFSKSMFIIITSGVMISGILSLNQTSLRKLMAYSSINHMSWMISSMMIYKSIWFIYFIIYSILTLNILLIFNYYKIYFINQLFQSLSNFSLMKFMFIMNFLSLSGIPPFIGFLPKWLTIQALINEKMYLLTLIMIMFTLIMIFVYMRISLSSLILNNNEHNWKINFTNKSPFLLKLNFLMIASLILVTLMFNI</sequence>
<dbReference type="GO" id="GO:0005743">
    <property type="term" value="C:mitochondrial inner membrane"/>
    <property type="evidence" value="ECO:0007669"/>
    <property type="project" value="UniProtKB-SubCell"/>
</dbReference>
<evidence type="ECO:0000256" key="10">
    <source>
        <dbReference type="ARBA" id="ARBA00022967"/>
    </source>
</evidence>
<evidence type="ECO:0000256" key="9">
    <source>
        <dbReference type="ARBA" id="ARBA00022792"/>
    </source>
</evidence>
<evidence type="ECO:0000259" key="19">
    <source>
        <dbReference type="Pfam" id="PF00361"/>
    </source>
</evidence>
<evidence type="ECO:0000256" key="8">
    <source>
        <dbReference type="ARBA" id="ARBA00022692"/>
    </source>
</evidence>
<feature type="transmembrane region" description="Helical" evidence="18">
    <location>
        <begin position="239"/>
        <end position="261"/>
    </location>
</feature>
<dbReference type="PANTHER" id="PTHR46552:SF1">
    <property type="entry name" value="NADH-UBIQUINONE OXIDOREDUCTASE CHAIN 2"/>
    <property type="match status" value="1"/>
</dbReference>
<dbReference type="GO" id="GO:0006120">
    <property type="term" value="P:mitochondrial electron transport, NADH to ubiquinone"/>
    <property type="evidence" value="ECO:0007669"/>
    <property type="project" value="InterPro"/>
</dbReference>
<feature type="transmembrane region" description="Helical" evidence="18">
    <location>
        <begin position="7"/>
        <end position="27"/>
    </location>
</feature>
<comment type="function">
    <text evidence="1">Core subunit of the mitochondrial membrane respiratory chain NADH dehydrogenase (Complex I) that is believed to belong to the minimal assembly required for catalysis. Complex I functions in the transfer of electrons from NADH to the respiratory chain. The immediate electron acceptor for the enzyme is believed to be ubiquinone.</text>
</comment>
<evidence type="ECO:0000256" key="2">
    <source>
        <dbReference type="ARBA" id="ARBA00004448"/>
    </source>
</evidence>
<comment type="similarity">
    <text evidence="3 18">Belongs to the complex I subunit 2 family.</text>
</comment>
<evidence type="ECO:0000313" key="20">
    <source>
        <dbReference type="EMBL" id="QEJ81552.1"/>
    </source>
</evidence>
<protein>
    <recommendedName>
        <fullName evidence="5 18">NADH-ubiquinone oxidoreductase chain 2</fullName>
        <ecNumber evidence="4 18">7.1.1.2</ecNumber>
    </recommendedName>
</protein>
<keyword evidence="13 18" id="KW-0520">NAD</keyword>
<feature type="transmembrane region" description="Helical" evidence="18">
    <location>
        <begin position="151"/>
        <end position="169"/>
    </location>
</feature>
<evidence type="ECO:0000256" key="1">
    <source>
        <dbReference type="ARBA" id="ARBA00003257"/>
    </source>
</evidence>
<evidence type="ECO:0000256" key="18">
    <source>
        <dbReference type="RuleBase" id="RU003403"/>
    </source>
</evidence>
<reference evidence="20" key="1">
    <citation type="journal article" date="2019" name="Mol. Phylogenet. Evol.">
        <title>Phylogenetic analysis provides insights into the evolution of Asian fireflies and adult bioluminescence.</title>
        <authorList>
            <person name="Chen X."/>
            <person name="Dong Z."/>
            <person name="Liu G."/>
            <person name="He J."/>
            <person name="Zhao R."/>
            <person name="Wang W."/>
            <person name="Peng Y."/>
            <person name="Li X."/>
        </authorList>
    </citation>
    <scope>NUCLEOTIDE SEQUENCE</scope>
</reference>
<dbReference type="AlphaFoldDB" id="A0A5C0Q0E4"/>
<feature type="transmembrane region" description="Helical" evidence="18">
    <location>
        <begin position="273"/>
        <end position="293"/>
    </location>
</feature>
<evidence type="ECO:0000256" key="17">
    <source>
        <dbReference type="ARBA" id="ARBA00049551"/>
    </source>
</evidence>
<organism evidence="20">
    <name type="scientific">Rhagophthalmus giganteus</name>
    <dbReference type="NCBI Taxonomy" id="2591746"/>
    <lineage>
        <taxon>Eukaryota</taxon>
        <taxon>Metazoa</taxon>
        <taxon>Ecdysozoa</taxon>
        <taxon>Arthropoda</taxon>
        <taxon>Hexapoda</taxon>
        <taxon>Insecta</taxon>
        <taxon>Pterygota</taxon>
        <taxon>Neoptera</taxon>
        <taxon>Endopterygota</taxon>
        <taxon>Coleoptera</taxon>
        <taxon>Polyphaga</taxon>
        <taxon>Elateriformia</taxon>
        <taxon>Elateroidea</taxon>
        <taxon>Rhagophthalmidae</taxon>
        <taxon>Rhagophthalmus</taxon>
    </lineage>
</organism>
<proteinExistence type="inferred from homology"/>
<evidence type="ECO:0000256" key="13">
    <source>
        <dbReference type="ARBA" id="ARBA00023027"/>
    </source>
</evidence>
<keyword evidence="7 18" id="KW-0679">Respiratory chain</keyword>
<dbReference type="EMBL" id="MK292104">
    <property type="protein sequence ID" value="QEJ81552.1"/>
    <property type="molecule type" value="Genomic_DNA"/>
</dbReference>
<feature type="domain" description="NADH:quinone oxidoreductase/Mrp antiporter transmembrane" evidence="19">
    <location>
        <begin position="23"/>
        <end position="283"/>
    </location>
</feature>
<dbReference type="EC" id="7.1.1.2" evidence="4 18"/>
<dbReference type="InterPro" id="IPR003917">
    <property type="entry name" value="NADH_UbQ_OxRdtase_chain2"/>
</dbReference>